<organism evidence="1 2">
    <name type="scientific">Bradyrhizobium macuxiense</name>
    <dbReference type="NCBI Taxonomy" id="1755647"/>
    <lineage>
        <taxon>Bacteria</taxon>
        <taxon>Pseudomonadati</taxon>
        <taxon>Pseudomonadota</taxon>
        <taxon>Alphaproteobacteria</taxon>
        <taxon>Hyphomicrobiales</taxon>
        <taxon>Nitrobacteraceae</taxon>
        <taxon>Bradyrhizobium</taxon>
    </lineage>
</organism>
<keyword evidence="2" id="KW-1185">Reference proteome</keyword>
<dbReference type="OrthoDB" id="9868603at2"/>
<proteinExistence type="predicted"/>
<accession>A0A560LYF1</accession>
<dbReference type="EMBL" id="VITY01000005">
    <property type="protein sequence ID" value="TWC00453.1"/>
    <property type="molecule type" value="Genomic_DNA"/>
</dbReference>
<name>A0A560LYF1_9BRAD</name>
<reference evidence="1 2" key="1">
    <citation type="submission" date="2019-06" db="EMBL/GenBank/DDBJ databases">
        <title>Genomic Encyclopedia of Type Strains, Phase IV (KMG-V): Genome sequencing to study the core and pangenomes of soil and plant-associated prokaryotes.</title>
        <authorList>
            <person name="Whitman W."/>
        </authorList>
    </citation>
    <scope>NUCLEOTIDE SEQUENCE [LARGE SCALE GENOMIC DNA]</scope>
    <source>
        <strain evidence="1 2">BR 10355</strain>
    </source>
</reference>
<sequence>MDEYFASLPVTNATVICVGGITTREVQQANDDGIAVDGSGYYLFLANEAEPKQPIQILAKFVSEREAGRFARLLSSRSAA</sequence>
<evidence type="ECO:0000313" key="1">
    <source>
        <dbReference type="EMBL" id="TWC00453.1"/>
    </source>
</evidence>
<gene>
    <name evidence="1" type="ORF">FBZ93_105250</name>
</gene>
<comment type="caution">
    <text evidence="1">The sequence shown here is derived from an EMBL/GenBank/DDBJ whole genome shotgun (WGS) entry which is preliminary data.</text>
</comment>
<dbReference type="AlphaFoldDB" id="A0A560LYF1"/>
<protein>
    <submittedName>
        <fullName evidence="1">Uncharacterized protein</fullName>
    </submittedName>
</protein>
<dbReference type="Proteomes" id="UP000321304">
    <property type="component" value="Unassembled WGS sequence"/>
</dbReference>
<evidence type="ECO:0000313" key="2">
    <source>
        <dbReference type="Proteomes" id="UP000321304"/>
    </source>
</evidence>
<dbReference type="RefSeq" id="WP_146986806.1">
    <property type="nucleotide sequence ID" value="NZ_VITY01000005.1"/>
</dbReference>